<feature type="transmembrane region" description="Helical" evidence="1">
    <location>
        <begin position="194"/>
        <end position="210"/>
    </location>
</feature>
<gene>
    <name evidence="3" type="ORF">FQY79_09405</name>
</gene>
<keyword evidence="1" id="KW-0812">Transmembrane</keyword>
<dbReference type="Proteomes" id="UP000315949">
    <property type="component" value="Unassembled WGS sequence"/>
</dbReference>
<dbReference type="OrthoDB" id="5189031at2"/>
<keyword evidence="4" id="KW-1185">Reference proteome</keyword>
<dbReference type="EMBL" id="VOHE01000004">
    <property type="protein sequence ID" value="TWT18846.1"/>
    <property type="molecule type" value="Genomic_DNA"/>
</dbReference>
<keyword evidence="1" id="KW-1133">Transmembrane helix</keyword>
<feature type="transmembrane region" description="Helical" evidence="1">
    <location>
        <begin position="74"/>
        <end position="93"/>
    </location>
</feature>
<feature type="signal peptide" evidence="2">
    <location>
        <begin position="1"/>
        <end position="21"/>
    </location>
</feature>
<dbReference type="PANTHER" id="PTHR33802:SF1">
    <property type="entry name" value="XK-RELATED PROTEIN"/>
    <property type="match status" value="1"/>
</dbReference>
<evidence type="ECO:0008006" key="5">
    <source>
        <dbReference type="Google" id="ProtNLM"/>
    </source>
</evidence>
<feature type="transmembrane region" description="Helical" evidence="1">
    <location>
        <begin position="37"/>
        <end position="62"/>
    </location>
</feature>
<evidence type="ECO:0000313" key="4">
    <source>
        <dbReference type="Proteomes" id="UP000315949"/>
    </source>
</evidence>
<evidence type="ECO:0000313" key="3">
    <source>
        <dbReference type="EMBL" id="TWT18846.1"/>
    </source>
</evidence>
<evidence type="ECO:0000256" key="2">
    <source>
        <dbReference type="SAM" id="SignalP"/>
    </source>
</evidence>
<protein>
    <recommendedName>
        <fullName evidence="5">Tryptophan-rich sensory protein</fullName>
    </recommendedName>
</protein>
<comment type="caution">
    <text evidence="3">The sequence shown here is derived from an EMBL/GenBank/DDBJ whole genome shotgun (WGS) entry which is preliminary data.</text>
</comment>
<keyword evidence="2" id="KW-0732">Signal</keyword>
<dbReference type="PANTHER" id="PTHR33802">
    <property type="entry name" value="SI:CH211-161H7.5-RELATED"/>
    <property type="match status" value="1"/>
</dbReference>
<feature type="transmembrane region" description="Helical" evidence="1">
    <location>
        <begin position="133"/>
        <end position="158"/>
    </location>
</feature>
<feature type="transmembrane region" description="Helical" evidence="1">
    <location>
        <begin position="99"/>
        <end position="121"/>
    </location>
</feature>
<organism evidence="3 4">
    <name type="scientific">Luteimonas wenzhouensis</name>
    <dbReference type="NCBI Taxonomy" id="2599615"/>
    <lineage>
        <taxon>Bacteria</taxon>
        <taxon>Pseudomonadati</taxon>
        <taxon>Pseudomonadota</taxon>
        <taxon>Gammaproteobacteria</taxon>
        <taxon>Lysobacterales</taxon>
        <taxon>Lysobacteraceae</taxon>
        <taxon>Luteimonas</taxon>
    </lineage>
</organism>
<sequence length="261" mass="28103">MRILVLLAALAMPLVAWLSNAGAFGPDNGTVSGRYPTLLVAAGYAFSIWGLVFLLDLAYAAWQATGWRRRDPTLARAAPWAACGFVLTTAWMPLFSQEWFWLCLAVIFGATACLARCALLLSRERLAGGRPLGWAWAPLSLHAGWLTLAAFLNLAQVIVAYELLPSDRQLPWSLVLWAAAAATLLVLNHRMRGNLAYVAAVLWGLVAVAVRQWGHALPGADTSAWIAAGLAVVLAAQTAVLRHRRGGRHTLPARPLSPVGK</sequence>
<dbReference type="RefSeq" id="WP_146312666.1">
    <property type="nucleotide sequence ID" value="NZ_VOHE01000004.1"/>
</dbReference>
<feature type="chain" id="PRO_5023106319" description="Tryptophan-rich sensory protein" evidence="2">
    <location>
        <begin position="22"/>
        <end position="261"/>
    </location>
</feature>
<name>A0A5C5TYN0_9GAMM</name>
<keyword evidence="1" id="KW-0472">Membrane</keyword>
<dbReference type="AlphaFoldDB" id="A0A5C5TYN0"/>
<evidence type="ECO:0000256" key="1">
    <source>
        <dbReference type="SAM" id="Phobius"/>
    </source>
</evidence>
<reference evidence="3 4" key="1">
    <citation type="submission" date="2019-07" db="EMBL/GenBank/DDBJ databases">
        <title>Luteimonas sp. YD-1 nov., isolated from acidic soil.</title>
        <authorList>
            <person name="Zhou J."/>
        </authorList>
    </citation>
    <scope>NUCLEOTIDE SEQUENCE [LARGE SCALE GENOMIC DNA]</scope>
    <source>
        <strain evidence="3 4">YD-1</strain>
    </source>
</reference>
<proteinExistence type="predicted"/>
<accession>A0A5C5TYN0</accession>
<feature type="transmembrane region" description="Helical" evidence="1">
    <location>
        <begin position="222"/>
        <end position="241"/>
    </location>
</feature>
<feature type="transmembrane region" description="Helical" evidence="1">
    <location>
        <begin position="170"/>
        <end position="187"/>
    </location>
</feature>